<evidence type="ECO:0000313" key="2">
    <source>
        <dbReference type="Proteomes" id="UP000019247"/>
    </source>
</evidence>
<accession>W6TCQ1</accession>
<dbReference type="HOGENOM" id="CLU_144040_0_0_9"/>
<evidence type="ECO:0008006" key="3">
    <source>
        <dbReference type="Google" id="ProtNLM"/>
    </source>
</evidence>
<sequence>MKFTLENQYLNGVVELMQRMPLAGYQSMARTRFIRVLKNPVQELADANKDLLNEFGQKDSDGEPVIEDGNYKLKPDKIQAYRDSYEKLMNESAEIDKGTYTRHKEDVQDILKHCDLKLSGNEATIYAALCDALDVNFDEKEGK</sequence>
<evidence type="ECO:0000313" key="1">
    <source>
        <dbReference type="EMBL" id="ETY74780.1"/>
    </source>
</evidence>
<dbReference type="AlphaFoldDB" id="W6TCQ1"/>
<proteinExistence type="predicted"/>
<dbReference type="OrthoDB" id="2295367at2"/>
<dbReference type="PATRIC" id="fig|1400520.3.peg.1036"/>
<dbReference type="Pfam" id="PF07761">
    <property type="entry name" value="DUF1617"/>
    <property type="match status" value="1"/>
</dbReference>
<reference evidence="1 2" key="1">
    <citation type="journal article" date="2014" name="Genome Announc.">
        <title>Genome Sequence of Lactobacillus fabifermentans Strain T30PCM01, Isolated from Fermenting Grape Marc.</title>
        <authorList>
            <person name="Treu L."/>
            <person name="Vendramin V."/>
            <person name="Bovo B."/>
            <person name="Giacomini A."/>
            <person name="Corich V."/>
            <person name="Campanaro S."/>
        </authorList>
    </citation>
    <scope>NUCLEOTIDE SEQUENCE [LARGE SCALE GENOMIC DNA]</scope>
    <source>
        <strain evidence="1 2">T30PCM01</strain>
    </source>
</reference>
<protein>
    <recommendedName>
        <fullName evidence="3">DUF1617 family protein</fullName>
    </recommendedName>
</protein>
<comment type="caution">
    <text evidence="1">The sequence shown here is derived from an EMBL/GenBank/DDBJ whole genome shotgun (WGS) entry which is preliminary data.</text>
</comment>
<dbReference type="Proteomes" id="UP000019247">
    <property type="component" value="Unassembled WGS sequence"/>
</dbReference>
<dbReference type="STRING" id="1400520.LFAB_05300"/>
<name>W6TCQ1_9LACO</name>
<dbReference type="eggNOG" id="ENOG5033IEZ">
    <property type="taxonomic scope" value="Bacteria"/>
</dbReference>
<dbReference type="InterPro" id="IPR011675">
    <property type="entry name" value="DUF1617"/>
</dbReference>
<dbReference type="EMBL" id="AWWK01000025">
    <property type="protein sequence ID" value="ETY74780.1"/>
    <property type="molecule type" value="Genomic_DNA"/>
</dbReference>
<gene>
    <name evidence="1" type="ORF">LFAB_05300</name>
</gene>
<dbReference type="RefSeq" id="WP_051502038.1">
    <property type="nucleotide sequence ID" value="NZ_KK036478.1"/>
</dbReference>
<organism evidence="1 2">
    <name type="scientific">Lactiplantibacillus fabifermentans T30PCM01</name>
    <dbReference type="NCBI Taxonomy" id="1400520"/>
    <lineage>
        <taxon>Bacteria</taxon>
        <taxon>Bacillati</taxon>
        <taxon>Bacillota</taxon>
        <taxon>Bacilli</taxon>
        <taxon>Lactobacillales</taxon>
        <taxon>Lactobacillaceae</taxon>
        <taxon>Lactiplantibacillus</taxon>
    </lineage>
</organism>